<feature type="region of interest" description="Disordered" evidence="3">
    <location>
        <begin position="139"/>
        <end position="167"/>
    </location>
</feature>
<dbReference type="AlphaFoldDB" id="A0A1H6TKN3"/>
<dbReference type="Gene3D" id="2.60.40.790">
    <property type="match status" value="1"/>
</dbReference>
<dbReference type="STRING" id="529704.SAMN02927913_2055"/>
<dbReference type="InterPro" id="IPR002068">
    <property type="entry name" value="A-crystallin/Hsp20_dom"/>
</dbReference>
<dbReference type="InterPro" id="IPR008978">
    <property type="entry name" value="HSP20-like_chaperone"/>
</dbReference>
<dbReference type="RefSeq" id="WP_091336504.1">
    <property type="nucleotide sequence ID" value="NZ_FNYC01000003.1"/>
</dbReference>
<dbReference type="PANTHER" id="PTHR11527">
    <property type="entry name" value="HEAT-SHOCK PROTEIN 20 FAMILY MEMBER"/>
    <property type="match status" value="1"/>
</dbReference>
<dbReference type="OrthoDB" id="9792695at2"/>
<dbReference type="EMBL" id="FNYC01000003">
    <property type="protein sequence ID" value="SEI80599.1"/>
    <property type="molecule type" value="Genomic_DNA"/>
</dbReference>
<evidence type="ECO:0000313" key="5">
    <source>
        <dbReference type="EMBL" id="SEI80599.1"/>
    </source>
</evidence>
<evidence type="ECO:0000313" key="6">
    <source>
        <dbReference type="Proteomes" id="UP000199420"/>
    </source>
</evidence>
<dbReference type="Proteomes" id="UP000199420">
    <property type="component" value="Unassembled WGS sequence"/>
</dbReference>
<evidence type="ECO:0000259" key="4">
    <source>
        <dbReference type="PROSITE" id="PS01031"/>
    </source>
</evidence>
<reference evidence="5 6" key="1">
    <citation type="submission" date="2016-10" db="EMBL/GenBank/DDBJ databases">
        <authorList>
            <person name="de Groot N.N."/>
        </authorList>
    </citation>
    <scope>NUCLEOTIDE SEQUENCE [LARGE SCALE GENOMIC DNA]</scope>
    <source>
        <strain evidence="5 6">DSM 26515</strain>
    </source>
</reference>
<evidence type="ECO:0000256" key="3">
    <source>
        <dbReference type="SAM" id="MobiDB-lite"/>
    </source>
</evidence>
<evidence type="ECO:0000256" key="1">
    <source>
        <dbReference type="PROSITE-ProRule" id="PRU00285"/>
    </source>
</evidence>
<dbReference type="InterPro" id="IPR031107">
    <property type="entry name" value="Small_HSP"/>
</dbReference>
<sequence>MSSNRNLRWNAAGAFPEEIRHAFDRFFQQDESDPSNVVTSQWAPRVDIKEEDRRFVIFVDVPGVDPADIEVSMEKGILTIKGERTVQNQEQTGRFTRIERAHGTFHRRFALPDSADPDGITAVGRHGVLEIVIPKRAETTPRRISISTEQGGSSASGSGSGNPSGSH</sequence>
<accession>A0A1H6TKN3</accession>
<feature type="compositionally biased region" description="Gly residues" evidence="3">
    <location>
        <begin position="158"/>
        <end position="167"/>
    </location>
</feature>
<evidence type="ECO:0000256" key="2">
    <source>
        <dbReference type="RuleBase" id="RU003616"/>
    </source>
</evidence>
<dbReference type="CDD" id="cd06464">
    <property type="entry name" value="ACD_sHsps-like"/>
    <property type="match status" value="1"/>
</dbReference>
<feature type="domain" description="SHSP" evidence="4">
    <location>
        <begin position="37"/>
        <end position="149"/>
    </location>
</feature>
<proteinExistence type="inferred from homology"/>
<name>A0A1H6TKN3_9GAMM</name>
<dbReference type="PROSITE" id="PS01031">
    <property type="entry name" value="SHSP"/>
    <property type="match status" value="1"/>
</dbReference>
<gene>
    <name evidence="5" type="ORF">SAMN04487997_1669</name>
</gene>
<protein>
    <submittedName>
        <fullName evidence="5">HSP20 family protein</fullName>
    </submittedName>
</protein>
<dbReference type="SUPFAM" id="SSF49764">
    <property type="entry name" value="HSP20-like chaperones"/>
    <property type="match status" value="1"/>
</dbReference>
<keyword evidence="6" id="KW-1185">Reference proteome</keyword>
<comment type="similarity">
    <text evidence="1 2">Belongs to the small heat shock protein (HSP20) family.</text>
</comment>
<organism evidence="5 6">
    <name type="scientific">Frateuria terrea</name>
    <dbReference type="NCBI Taxonomy" id="529704"/>
    <lineage>
        <taxon>Bacteria</taxon>
        <taxon>Pseudomonadati</taxon>
        <taxon>Pseudomonadota</taxon>
        <taxon>Gammaproteobacteria</taxon>
        <taxon>Lysobacterales</taxon>
        <taxon>Rhodanobacteraceae</taxon>
        <taxon>Frateuria</taxon>
    </lineage>
</organism>
<dbReference type="Pfam" id="PF00011">
    <property type="entry name" value="HSP20"/>
    <property type="match status" value="1"/>
</dbReference>